<name>A0A194WCQ6_CYTMA</name>
<reference evidence="1" key="1">
    <citation type="submission" date="2014-12" db="EMBL/GenBank/DDBJ databases">
        <title>Genome Sequence of Valsa Canker Pathogens Uncovers a Specific Adaption of Colonization on Woody Bark.</title>
        <authorList>
            <person name="Yin Z."/>
            <person name="Liu H."/>
            <person name="Gao X."/>
            <person name="Li Z."/>
            <person name="Song N."/>
            <person name="Ke X."/>
            <person name="Dai Q."/>
            <person name="Wu Y."/>
            <person name="Sun Y."/>
            <person name="Xu J.-R."/>
            <person name="Kang Z.K."/>
            <person name="Wang L."/>
            <person name="Huang L."/>
        </authorList>
    </citation>
    <scope>NUCLEOTIDE SEQUENCE [LARGE SCALE GENOMIC DNA]</scope>
    <source>
        <strain evidence="1">03-8</strain>
    </source>
</reference>
<dbReference type="SMR" id="A0A194WCQ6"/>
<dbReference type="Gene3D" id="1.25.40.20">
    <property type="entry name" value="Ankyrin repeat-containing domain"/>
    <property type="match status" value="1"/>
</dbReference>
<dbReference type="Proteomes" id="UP000078559">
    <property type="component" value="Chromosome 12"/>
</dbReference>
<keyword evidence="2" id="KW-1185">Reference proteome</keyword>
<evidence type="ECO:0000313" key="1">
    <source>
        <dbReference type="EMBL" id="KUI74191.1"/>
    </source>
</evidence>
<proteinExistence type="predicted"/>
<protein>
    <submittedName>
        <fullName evidence="1">Uncharacterized protein</fullName>
    </submittedName>
</protein>
<gene>
    <name evidence="1" type="ORF">VM1G_10036</name>
</gene>
<organism evidence="1 2">
    <name type="scientific">Cytospora mali</name>
    <name type="common">Apple Valsa canker fungus</name>
    <name type="synonym">Valsa mali</name>
    <dbReference type="NCBI Taxonomy" id="578113"/>
    <lineage>
        <taxon>Eukaryota</taxon>
        <taxon>Fungi</taxon>
        <taxon>Dikarya</taxon>
        <taxon>Ascomycota</taxon>
        <taxon>Pezizomycotina</taxon>
        <taxon>Sordariomycetes</taxon>
        <taxon>Sordariomycetidae</taxon>
        <taxon>Diaporthales</taxon>
        <taxon>Cytosporaceae</taxon>
        <taxon>Cytospora</taxon>
    </lineage>
</organism>
<dbReference type="SUPFAM" id="SSF48403">
    <property type="entry name" value="Ankyrin repeat"/>
    <property type="match status" value="1"/>
</dbReference>
<dbReference type="InterPro" id="IPR036770">
    <property type="entry name" value="Ankyrin_rpt-contain_sf"/>
</dbReference>
<dbReference type="AlphaFoldDB" id="A0A194WCQ6"/>
<accession>A0A194WCQ6</accession>
<evidence type="ECO:0000313" key="2">
    <source>
        <dbReference type="Proteomes" id="UP000078559"/>
    </source>
</evidence>
<dbReference type="EMBL" id="CM003109">
    <property type="protein sequence ID" value="KUI74191.1"/>
    <property type="molecule type" value="Genomic_DNA"/>
</dbReference>
<sequence length="178" mass="20021">MEFLYKVKQTLLAIRPPHIWRERDRQGEDDPASSDISMILKYKFKHNTLHLIGDDIFRTTEIGDFERVVQLLKDSGTYHVNLQNAKNETAVHKGIAAKKGHLGTLNHLLDPSHHLLRNFEHIEIAELLIEKGASPEFGCQADTILPLKAARGDESEVTRLLDEGVEVDSKGGFGFTAL</sequence>